<dbReference type="InterPro" id="IPR001057">
    <property type="entry name" value="Glu/AcGlu_kinase"/>
</dbReference>
<keyword evidence="6 8" id="KW-0418">Kinase</keyword>
<dbReference type="PIRSF" id="PIRSF000729">
    <property type="entry name" value="GK"/>
    <property type="match status" value="1"/>
</dbReference>
<keyword evidence="7 8" id="KW-0067">ATP-binding</keyword>
<dbReference type="RefSeq" id="WP_106151380.1">
    <property type="nucleotide sequence ID" value="NZ_PVTS01000001.1"/>
</dbReference>
<dbReference type="InterPro" id="IPR036974">
    <property type="entry name" value="PUA_sf"/>
</dbReference>
<dbReference type="UniPathway" id="UPA00098">
    <property type="reaction ID" value="UER00359"/>
</dbReference>
<dbReference type="Gene3D" id="3.40.1160.10">
    <property type="entry name" value="Acetylglutamate kinase-like"/>
    <property type="match status" value="1"/>
</dbReference>
<dbReference type="EC" id="2.7.2.11" evidence="8"/>
<dbReference type="STRING" id="1168289.GCA_000259075_01564"/>
<dbReference type="GO" id="GO:0003723">
    <property type="term" value="F:RNA binding"/>
    <property type="evidence" value="ECO:0007669"/>
    <property type="project" value="InterPro"/>
</dbReference>
<feature type="binding site" evidence="8">
    <location>
        <position position="153"/>
    </location>
    <ligand>
        <name>substrate</name>
    </ligand>
</feature>
<dbReference type="InterPro" id="IPR011529">
    <property type="entry name" value="Glu_5kinase"/>
</dbReference>
<dbReference type="PROSITE" id="PS50890">
    <property type="entry name" value="PUA"/>
    <property type="match status" value="1"/>
</dbReference>
<dbReference type="AlphaFoldDB" id="A0A2T0XSZ5"/>
<evidence type="ECO:0000259" key="9">
    <source>
        <dbReference type="SMART" id="SM00359"/>
    </source>
</evidence>
<sequence length="367" mass="40262">MTKKDLYYKSITIKVGSNVLTRPDGNLDLERIEHLTAQISELHKLGIRVILVSSGAVAAGRSIVANKNAKDPVSERQLLSSVGQVKLVNIYSQLFGNRGLTCSQVLVTKQDFSTREHYLNMKNCLSVLLENKIVPIINENDAVSVTALMFTDNDELAGMVASMMGTEALFILSNVDGIFTGMPGEPGAELVPLIKEGEDDLEKYISTTKSNFGRGGMLTKCRVAQKTADSGVAVHIANGTCDNIILDLAQNPVEVKHTRFEPDSPKPAIKKWMAYADGFAKAEVKVNEGARDALTGAKARSLLLAGVISFSGDFKKGDLLRIRDHNGGVIGIGRAQYEKNVAERHLEDRRYKPLVHYDYLFIYPEVH</sequence>
<evidence type="ECO:0000256" key="1">
    <source>
        <dbReference type="ARBA" id="ARBA00022490"/>
    </source>
</evidence>
<reference evidence="10 11" key="1">
    <citation type="submission" date="2018-07" db="EMBL/GenBank/DDBJ databases">
        <title>Freshwater and sediment microbial communities from various areas in North America, analyzing microbe dynamics in response to fracking.</title>
        <authorList>
            <person name="Lamendella R."/>
        </authorList>
    </citation>
    <scope>NUCLEOTIDE SEQUENCE [LARGE SCALE GENOMIC DNA]</scope>
    <source>
        <strain evidence="10 11">160A</strain>
    </source>
</reference>
<dbReference type="InterPro" id="IPR041739">
    <property type="entry name" value="G5K_ProB"/>
</dbReference>
<keyword evidence="1 8" id="KW-0963">Cytoplasm</keyword>
<dbReference type="SUPFAM" id="SSF88697">
    <property type="entry name" value="PUA domain-like"/>
    <property type="match status" value="1"/>
</dbReference>
<dbReference type="PANTHER" id="PTHR43654">
    <property type="entry name" value="GLUTAMATE 5-KINASE"/>
    <property type="match status" value="1"/>
</dbReference>
<comment type="caution">
    <text evidence="8">Lacks conserved residue(s) required for the propagation of feature annotation.</text>
</comment>
<gene>
    <name evidence="8" type="primary">proB</name>
    <name evidence="10" type="ORF">DFO77_101279</name>
</gene>
<evidence type="ECO:0000256" key="6">
    <source>
        <dbReference type="ARBA" id="ARBA00022777"/>
    </source>
</evidence>
<dbReference type="Gene3D" id="2.30.130.10">
    <property type="entry name" value="PUA domain"/>
    <property type="match status" value="1"/>
</dbReference>
<dbReference type="InterPro" id="IPR001048">
    <property type="entry name" value="Asp/Glu/Uridylate_kinase"/>
</dbReference>
<proteinExistence type="inferred from homology"/>
<dbReference type="Pfam" id="PF01472">
    <property type="entry name" value="PUA"/>
    <property type="match status" value="1"/>
</dbReference>
<dbReference type="EMBL" id="QPIZ01000001">
    <property type="protein sequence ID" value="RCW39508.1"/>
    <property type="molecule type" value="Genomic_DNA"/>
</dbReference>
<comment type="caution">
    <text evidence="10">The sequence shown here is derived from an EMBL/GenBank/DDBJ whole genome shotgun (WGS) entry which is preliminary data.</text>
</comment>
<feature type="binding site" evidence="8">
    <location>
        <position position="54"/>
    </location>
    <ligand>
        <name>substrate</name>
    </ligand>
</feature>
<dbReference type="SUPFAM" id="SSF53633">
    <property type="entry name" value="Carbamate kinase-like"/>
    <property type="match status" value="1"/>
</dbReference>
<comment type="similarity">
    <text evidence="8">Belongs to the glutamate 5-kinase family.</text>
</comment>
<dbReference type="HAMAP" id="MF_00456">
    <property type="entry name" value="ProB"/>
    <property type="match status" value="1"/>
</dbReference>
<dbReference type="SMART" id="SM00359">
    <property type="entry name" value="PUA"/>
    <property type="match status" value="1"/>
</dbReference>
<organism evidence="10 11">
    <name type="scientific">Marinilabilia salmonicolor</name>
    <dbReference type="NCBI Taxonomy" id="989"/>
    <lineage>
        <taxon>Bacteria</taxon>
        <taxon>Pseudomonadati</taxon>
        <taxon>Bacteroidota</taxon>
        <taxon>Bacteroidia</taxon>
        <taxon>Marinilabiliales</taxon>
        <taxon>Marinilabiliaceae</taxon>
        <taxon>Marinilabilia</taxon>
    </lineage>
</organism>
<evidence type="ECO:0000313" key="10">
    <source>
        <dbReference type="EMBL" id="RCW39508.1"/>
    </source>
</evidence>
<dbReference type="InterPro" id="IPR002478">
    <property type="entry name" value="PUA"/>
</dbReference>
<keyword evidence="2 8" id="KW-0028">Amino-acid biosynthesis</keyword>
<comment type="pathway">
    <text evidence="8">Amino-acid biosynthesis; L-proline biosynthesis; L-glutamate 5-semialdehyde from L-glutamate: step 1/2.</text>
</comment>
<evidence type="ECO:0000313" key="11">
    <source>
        <dbReference type="Proteomes" id="UP000252733"/>
    </source>
</evidence>
<dbReference type="Proteomes" id="UP000252733">
    <property type="component" value="Unassembled WGS sequence"/>
</dbReference>
<dbReference type="OrthoDB" id="9804434at2"/>
<dbReference type="GO" id="GO:0005524">
    <property type="term" value="F:ATP binding"/>
    <property type="evidence" value="ECO:0007669"/>
    <property type="project" value="UniProtKB-KW"/>
</dbReference>
<comment type="function">
    <text evidence="8">Catalyzes the transfer of a phosphate group to glutamate to form L-glutamate 5-phosphate.</text>
</comment>
<comment type="catalytic activity">
    <reaction evidence="8">
        <text>L-glutamate + ATP = L-glutamyl 5-phosphate + ADP</text>
        <dbReference type="Rhea" id="RHEA:14877"/>
        <dbReference type="ChEBI" id="CHEBI:29985"/>
        <dbReference type="ChEBI" id="CHEBI:30616"/>
        <dbReference type="ChEBI" id="CHEBI:58274"/>
        <dbReference type="ChEBI" id="CHEBI:456216"/>
        <dbReference type="EC" id="2.7.2.11"/>
    </reaction>
</comment>
<dbReference type="PANTHER" id="PTHR43654:SF1">
    <property type="entry name" value="ISOPENTENYL PHOSPHATE KINASE"/>
    <property type="match status" value="1"/>
</dbReference>
<dbReference type="InterPro" id="IPR036393">
    <property type="entry name" value="AceGlu_kinase-like_sf"/>
</dbReference>
<keyword evidence="11" id="KW-1185">Reference proteome</keyword>
<dbReference type="GO" id="GO:0004349">
    <property type="term" value="F:glutamate 5-kinase activity"/>
    <property type="evidence" value="ECO:0007669"/>
    <property type="project" value="UniProtKB-UniRule"/>
</dbReference>
<dbReference type="InterPro" id="IPR005715">
    <property type="entry name" value="Glu_5kinase/COase_Synthase"/>
</dbReference>
<dbReference type="InterPro" id="IPR015947">
    <property type="entry name" value="PUA-like_sf"/>
</dbReference>
<name>A0A2T0XSZ5_9BACT</name>
<feature type="binding site" evidence="8">
    <location>
        <position position="14"/>
    </location>
    <ligand>
        <name>ATP</name>
        <dbReference type="ChEBI" id="CHEBI:30616"/>
    </ligand>
</feature>
<dbReference type="GO" id="GO:0055129">
    <property type="term" value="P:L-proline biosynthetic process"/>
    <property type="evidence" value="ECO:0007669"/>
    <property type="project" value="UniProtKB-UniRule"/>
</dbReference>
<evidence type="ECO:0000256" key="2">
    <source>
        <dbReference type="ARBA" id="ARBA00022605"/>
    </source>
</evidence>
<evidence type="ECO:0000256" key="3">
    <source>
        <dbReference type="ARBA" id="ARBA00022650"/>
    </source>
</evidence>
<evidence type="ECO:0000256" key="7">
    <source>
        <dbReference type="ARBA" id="ARBA00022840"/>
    </source>
</evidence>
<feature type="domain" description="PUA" evidence="9">
    <location>
        <begin position="282"/>
        <end position="356"/>
    </location>
</feature>
<dbReference type="FunFam" id="3.40.1160.10:FF:000040">
    <property type="entry name" value="Glutamate 5-kinase"/>
    <property type="match status" value="1"/>
</dbReference>
<comment type="subcellular location">
    <subcellularLocation>
        <location evidence="8">Cytoplasm</location>
    </subcellularLocation>
</comment>
<dbReference type="GO" id="GO:0005829">
    <property type="term" value="C:cytosol"/>
    <property type="evidence" value="ECO:0007669"/>
    <property type="project" value="TreeGrafter"/>
</dbReference>
<accession>A0A2T0XSZ5</accession>
<evidence type="ECO:0000256" key="8">
    <source>
        <dbReference type="HAMAP-Rule" id="MF_00456"/>
    </source>
</evidence>
<protein>
    <recommendedName>
        <fullName evidence="8">Glutamate 5-kinase</fullName>
        <ecNumber evidence="8">2.7.2.11</ecNumber>
    </recommendedName>
    <alternativeName>
        <fullName evidence="8">Gamma-glutamyl kinase</fullName>
        <shortName evidence="8">GK</shortName>
    </alternativeName>
</protein>
<dbReference type="Pfam" id="PF00696">
    <property type="entry name" value="AA_kinase"/>
    <property type="match status" value="1"/>
</dbReference>
<dbReference type="PRINTS" id="PR00474">
    <property type="entry name" value="GLU5KINASE"/>
</dbReference>
<keyword evidence="3 8" id="KW-0641">Proline biosynthesis</keyword>
<feature type="binding site" evidence="8">
    <location>
        <position position="141"/>
    </location>
    <ligand>
        <name>substrate</name>
    </ligand>
</feature>
<evidence type="ECO:0000256" key="4">
    <source>
        <dbReference type="ARBA" id="ARBA00022679"/>
    </source>
</evidence>
<dbReference type="CDD" id="cd04242">
    <property type="entry name" value="AAK_G5K_ProB"/>
    <property type="match status" value="1"/>
</dbReference>
<evidence type="ECO:0000256" key="5">
    <source>
        <dbReference type="ARBA" id="ARBA00022741"/>
    </source>
</evidence>
<keyword evidence="5 8" id="KW-0547">Nucleotide-binding</keyword>
<keyword evidence="4 8" id="KW-0808">Transferase</keyword>
<dbReference type="NCBIfam" id="TIGR01027">
    <property type="entry name" value="proB"/>
    <property type="match status" value="1"/>
</dbReference>